<dbReference type="AlphaFoldDB" id="A0A4Q7PEG0"/>
<evidence type="ECO:0000256" key="6">
    <source>
        <dbReference type="NCBIfam" id="TIGR00020"/>
    </source>
</evidence>
<evidence type="ECO:0000259" key="8">
    <source>
        <dbReference type="PROSITE" id="PS00745"/>
    </source>
</evidence>
<dbReference type="NCBIfam" id="TIGR00020">
    <property type="entry name" value="prfB"/>
    <property type="match status" value="1"/>
</dbReference>
<feature type="coiled-coil region" evidence="7">
    <location>
        <begin position="281"/>
        <end position="311"/>
    </location>
</feature>
<dbReference type="RefSeq" id="WP_130277188.1">
    <property type="nucleotide sequence ID" value="NZ_SGXG01000001.1"/>
</dbReference>
<keyword evidence="7" id="KW-0175">Coiled coil</keyword>
<comment type="caution">
    <text evidence="9">The sequence shown here is derived from an EMBL/GenBank/DDBJ whole genome shotgun (WGS) entry which is preliminary data.</text>
</comment>
<feature type="modified residue" description="N5-methylglutamine" evidence="5">
    <location>
        <position position="245"/>
    </location>
</feature>
<dbReference type="Proteomes" id="UP000292209">
    <property type="component" value="Unassembled WGS sequence"/>
</dbReference>
<gene>
    <name evidence="5" type="primary">prfB</name>
    <name evidence="9" type="ORF">BC751_4164</name>
</gene>
<feature type="coiled-coil region" evidence="7">
    <location>
        <begin position="89"/>
        <end position="116"/>
    </location>
</feature>
<dbReference type="InterPro" id="IPR005139">
    <property type="entry name" value="PCRF"/>
</dbReference>
<dbReference type="InterPro" id="IPR004374">
    <property type="entry name" value="PrfB"/>
</dbReference>
<name>A0A4Q7PEG0_9BACT</name>
<dbReference type="EMBL" id="SGXG01000001">
    <property type="protein sequence ID" value="RZS98507.1"/>
    <property type="molecule type" value="Genomic_DNA"/>
</dbReference>
<dbReference type="Gene3D" id="3.30.160.20">
    <property type="match status" value="1"/>
</dbReference>
<evidence type="ECO:0000256" key="1">
    <source>
        <dbReference type="ARBA" id="ARBA00010835"/>
    </source>
</evidence>
<organism evidence="9 10">
    <name type="scientific">Cecembia calidifontis</name>
    <dbReference type="NCBI Taxonomy" id="1187080"/>
    <lineage>
        <taxon>Bacteria</taxon>
        <taxon>Pseudomonadati</taxon>
        <taxon>Bacteroidota</taxon>
        <taxon>Cytophagia</taxon>
        <taxon>Cytophagales</taxon>
        <taxon>Cyclobacteriaceae</taxon>
        <taxon>Cecembia</taxon>
    </lineage>
</organism>
<evidence type="ECO:0000256" key="4">
    <source>
        <dbReference type="ARBA" id="ARBA00022917"/>
    </source>
</evidence>
<feature type="domain" description="Prokaryotic-type class I peptide chain release factors" evidence="8">
    <location>
        <begin position="238"/>
        <end position="254"/>
    </location>
</feature>
<evidence type="ECO:0000256" key="7">
    <source>
        <dbReference type="SAM" id="Coils"/>
    </source>
</evidence>
<dbReference type="HAMAP" id="MF_00094">
    <property type="entry name" value="Rel_fac_2"/>
    <property type="match status" value="1"/>
</dbReference>
<evidence type="ECO:0000256" key="2">
    <source>
        <dbReference type="ARBA" id="ARBA00022481"/>
    </source>
</evidence>
<dbReference type="Gene3D" id="1.20.58.410">
    <property type="entry name" value="Release factor"/>
    <property type="match status" value="1"/>
</dbReference>
<comment type="PTM">
    <text evidence="5">Methylated by PrmC. Methylation increases the termination efficiency of RF2.</text>
</comment>
<comment type="similarity">
    <text evidence="1 5">Belongs to the prokaryotic/mitochondrial release factor family.</text>
</comment>
<accession>A0A4Q7PEG0</accession>
<dbReference type="Gene3D" id="3.30.70.1660">
    <property type="match status" value="1"/>
</dbReference>
<keyword evidence="4 5" id="KW-0648">Protein biosynthesis</keyword>
<dbReference type="GO" id="GO:0005737">
    <property type="term" value="C:cytoplasm"/>
    <property type="evidence" value="ECO:0007669"/>
    <property type="project" value="UniProtKB-SubCell"/>
</dbReference>
<dbReference type="FunFam" id="3.30.160.20:FF:000040">
    <property type="entry name" value="Peptide chain release factor 2"/>
    <property type="match status" value="1"/>
</dbReference>
<keyword evidence="2 5" id="KW-0488">Methylation</keyword>
<dbReference type="SUPFAM" id="SSF75620">
    <property type="entry name" value="Release factor"/>
    <property type="match status" value="1"/>
</dbReference>
<evidence type="ECO:0000256" key="5">
    <source>
        <dbReference type="HAMAP-Rule" id="MF_00094"/>
    </source>
</evidence>
<keyword evidence="10" id="KW-1185">Reference proteome</keyword>
<dbReference type="Pfam" id="PF00472">
    <property type="entry name" value="RF-1"/>
    <property type="match status" value="1"/>
</dbReference>
<comment type="subcellular location">
    <subcellularLocation>
        <location evidence="5">Cytoplasm</location>
    </subcellularLocation>
</comment>
<dbReference type="PANTHER" id="PTHR43116">
    <property type="entry name" value="PEPTIDE CHAIN RELEASE FACTOR 2"/>
    <property type="match status" value="1"/>
</dbReference>
<keyword evidence="3 5" id="KW-0963">Cytoplasm</keyword>
<protein>
    <recommendedName>
        <fullName evidence="5 6">Peptide chain release factor 2</fullName>
        <shortName evidence="5">RF-2</shortName>
    </recommendedName>
</protein>
<proteinExistence type="inferred from homology"/>
<evidence type="ECO:0000313" key="9">
    <source>
        <dbReference type="EMBL" id="RZS98507.1"/>
    </source>
</evidence>
<dbReference type="SMART" id="SM00937">
    <property type="entry name" value="PCRF"/>
    <property type="match status" value="1"/>
</dbReference>
<evidence type="ECO:0000256" key="3">
    <source>
        <dbReference type="ARBA" id="ARBA00022490"/>
    </source>
</evidence>
<dbReference type="InterPro" id="IPR000352">
    <property type="entry name" value="Pep_chain_release_fac_I"/>
</dbReference>
<comment type="function">
    <text evidence="5">Peptide chain release factor 2 directs the termination of translation in response to the peptide chain termination codons UGA and UAA.</text>
</comment>
<dbReference type="PANTHER" id="PTHR43116:SF3">
    <property type="entry name" value="CLASS I PEPTIDE CHAIN RELEASE FACTOR"/>
    <property type="match status" value="1"/>
</dbReference>
<dbReference type="OrthoDB" id="9806673at2"/>
<dbReference type="PROSITE" id="PS00745">
    <property type="entry name" value="RF_PROK_I"/>
    <property type="match status" value="1"/>
</dbReference>
<sequence length="366" mass="41850">MTADQLKDLKARVSALRRYLDYDKKKAEIEDLEAVSSQPDFWNDPEEAEKTMKQIQARKSWTTSFEKVETMLQDLEVLFDFYSMDEVSEEEMKSEYQKTLKEVEELELKKMLSSEEDQLSAMLEINPGAGGTESNDWASILMRMYIMWGEKNGYKVTEVDLQEGEVAGIKSVTLQFDGPLAYGFLKSETGVHRLVRVSPFDSNGRRHTSFASVYVYPVVDDTIDIEINPSDIEFHTSRSGGAGGQNVNKVETKVQLTHKPTGIVVVCQVERSQLANRERAMQMLKSRLYQMEMEKRNAERAKIESSKLKIDFGSQIRNYVLHPYKLVKDARTGYETSDVQHVLDGGLNEFIKAYLLAQSEEEAKQD</sequence>
<dbReference type="InterPro" id="IPR045853">
    <property type="entry name" value="Pep_chain_release_fac_I_sf"/>
</dbReference>
<reference evidence="9 10" key="1">
    <citation type="submission" date="2019-02" db="EMBL/GenBank/DDBJ databases">
        <title>Genomic Encyclopedia of Archaeal and Bacterial Type Strains, Phase II (KMG-II): from individual species to whole genera.</title>
        <authorList>
            <person name="Goeker M."/>
        </authorList>
    </citation>
    <scope>NUCLEOTIDE SEQUENCE [LARGE SCALE GENOMIC DNA]</scope>
    <source>
        <strain evidence="9 10">DSM 21411</strain>
    </source>
</reference>
<dbReference type="Pfam" id="PF03462">
    <property type="entry name" value="PCRF"/>
    <property type="match status" value="1"/>
</dbReference>
<dbReference type="GO" id="GO:0016149">
    <property type="term" value="F:translation release factor activity, codon specific"/>
    <property type="evidence" value="ECO:0007669"/>
    <property type="project" value="UniProtKB-UniRule"/>
</dbReference>
<evidence type="ECO:0000313" key="10">
    <source>
        <dbReference type="Proteomes" id="UP000292209"/>
    </source>
</evidence>